<dbReference type="GO" id="GO:0031123">
    <property type="term" value="P:RNA 3'-end processing"/>
    <property type="evidence" value="ECO:0007669"/>
    <property type="project" value="TreeGrafter"/>
</dbReference>
<dbReference type="PANTHER" id="PTHR23092">
    <property type="entry name" value="POLY(A) RNA POLYMERASE"/>
    <property type="match status" value="1"/>
</dbReference>
<dbReference type="SUPFAM" id="SSF81301">
    <property type="entry name" value="Nucleotidyltransferase"/>
    <property type="match status" value="1"/>
</dbReference>
<proteinExistence type="inferred from homology"/>
<feature type="region of interest" description="Disordered" evidence="6">
    <location>
        <begin position="109"/>
        <end position="135"/>
    </location>
</feature>
<evidence type="ECO:0000256" key="1">
    <source>
        <dbReference type="ARBA" id="ARBA00008593"/>
    </source>
</evidence>
<dbReference type="InterPro" id="IPR002058">
    <property type="entry name" value="PAP_assoc"/>
</dbReference>
<comment type="similarity">
    <text evidence="1">Belongs to the DNA polymerase type-B-like family.</text>
</comment>
<comment type="caution">
    <text evidence="9">The sequence shown here is derived from an EMBL/GenBank/DDBJ whole genome shotgun (WGS) entry which is preliminary data.</text>
</comment>
<dbReference type="Pfam" id="PF03828">
    <property type="entry name" value="PAP_assoc"/>
    <property type="match status" value="1"/>
</dbReference>
<keyword evidence="4" id="KW-0460">Magnesium</keyword>
<reference evidence="9" key="1">
    <citation type="submission" date="2023-06" db="EMBL/GenBank/DDBJ databases">
        <title>Multi-omics analyses reveal the molecular pathogenesis toolkit of Lasiodiplodia hormozganensis, a cross-kingdom pathogen.</title>
        <authorList>
            <person name="Felix C."/>
            <person name="Meneses R."/>
            <person name="Goncalves M.F.M."/>
            <person name="Tilleman L."/>
            <person name="Duarte A.S."/>
            <person name="Jorrin-Novo J.V."/>
            <person name="Van De Peer Y."/>
            <person name="Deforce D."/>
            <person name="Van Nieuwerburgh F."/>
            <person name="Esteves A.C."/>
            <person name="Alves A."/>
        </authorList>
    </citation>
    <scope>NUCLEOTIDE SEQUENCE</scope>
    <source>
        <strain evidence="9">CBS 339.90</strain>
    </source>
</reference>
<dbReference type="Gene3D" id="3.30.460.10">
    <property type="entry name" value="Beta Polymerase, domain 2"/>
    <property type="match status" value="1"/>
</dbReference>
<dbReference type="AlphaFoldDB" id="A0AA39YX75"/>
<gene>
    <name evidence="9" type="primary">cid14</name>
    <name evidence="9" type="ORF">DIS24_g3382</name>
</gene>
<dbReference type="GO" id="GO:0046872">
    <property type="term" value="F:metal ion binding"/>
    <property type="evidence" value="ECO:0007669"/>
    <property type="project" value="UniProtKB-KW"/>
</dbReference>
<dbReference type="Proteomes" id="UP001175001">
    <property type="component" value="Unassembled WGS sequence"/>
</dbReference>
<sequence>MPGERAVCHAGHALRSHVVLSRLFDIPLARLRSVASSHCSAAAFSTTVRHRSDNGESPTFRYVGRSSLDVTLEAHRQANRDSLVHKVSPTGEEKLTVWFRPDLAPDRFDPVARDGETRTKKKEGRNGSDQKGPWQWSNQAVASRTMPMYNIGAKERSLPPVDYVGEYLEPLHSRDDVRDEDLPWFAASLRSDATPMERLRAEIEAFAEYIQPTPEEHTGRIAVVDKMLDTWARFIDSRKDRNYKRLQLELFGSQRNGLATATSDLDVRLYDPRISKKSDEKQAPKHTTRKFLKKGLEMTFPFYQADDQFMLVFLRYSRYPLISMQHAPSSLDVQIVASNDTSYARMIMDKYMEELPALRSLYMLIRYLLEIRGLHDVFRGGISSYSVFYLIVAGIKLGSSPASHDPAEQLLAILDFYSQFDTTNHWISLEPLSILPKIESKPVLSREEKAALRNEQRIGAQNKDQPYLLCIRDPADATNDLGRKTFGWKHLQATLKTLNEVLRQKLEKDDGSLLLKPLVGTSFELMEARREKIAAFGRQHRSVHTTQEVQVDAQEVQIDTQKGQVDAQKDQVDTEVQLDTQEVQVDKQEAQVDIQEVQVDTQETRNEDVKA</sequence>
<dbReference type="InterPro" id="IPR045862">
    <property type="entry name" value="Trf4-like"/>
</dbReference>
<accession>A0AA39YX75</accession>
<evidence type="ECO:0000313" key="10">
    <source>
        <dbReference type="Proteomes" id="UP001175001"/>
    </source>
</evidence>
<evidence type="ECO:0000259" key="8">
    <source>
        <dbReference type="Pfam" id="PF22600"/>
    </source>
</evidence>
<evidence type="ECO:0000259" key="7">
    <source>
        <dbReference type="Pfam" id="PF03828"/>
    </source>
</evidence>
<dbReference type="GO" id="GO:0005730">
    <property type="term" value="C:nucleolus"/>
    <property type="evidence" value="ECO:0007669"/>
    <property type="project" value="TreeGrafter"/>
</dbReference>
<evidence type="ECO:0000313" key="9">
    <source>
        <dbReference type="EMBL" id="KAK0660194.1"/>
    </source>
</evidence>
<dbReference type="SUPFAM" id="SSF81631">
    <property type="entry name" value="PAP/OAS1 substrate-binding domain"/>
    <property type="match status" value="1"/>
</dbReference>
<dbReference type="GO" id="GO:0003729">
    <property type="term" value="F:mRNA binding"/>
    <property type="evidence" value="ECO:0007669"/>
    <property type="project" value="TreeGrafter"/>
</dbReference>
<evidence type="ECO:0000256" key="6">
    <source>
        <dbReference type="SAM" id="MobiDB-lite"/>
    </source>
</evidence>
<dbReference type="EMBL" id="JAUJDW010000011">
    <property type="protein sequence ID" value="KAK0660194.1"/>
    <property type="molecule type" value="Genomic_DNA"/>
</dbReference>
<feature type="domain" description="PAP-associated" evidence="7">
    <location>
        <begin position="410"/>
        <end position="479"/>
    </location>
</feature>
<evidence type="ECO:0000256" key="5">
    <source>
        <dbReference type="SAM" id="Coils"/>
    </source>
</evidence>
<feature type="domain" description="Poly(A) RNA polymerase mitochondrial-like central palm" evidence="8">
    <location>
        <begin position="200"/>
        <end position="340"/>
    </location>
</feature>
<dbReference type="EC" id="2.7.7.19" evidence="2"/>
<name>A0AA39YX75_9PEZI</name>
<evidence type="ECO:0000256" key="2">
    <source>
        <dbReference type="ARBA" id="ARBA00012388"/>
    </source>
</evidence>
<feature type="compositionally biased region" description="Basic and acidic residues" evidence="6">
    <location>
        <begin position="109"/>
        <end position="128"/>
    </location>
</feature>
<dbReference type="GO" id="GO:0031499">
    <property type="term" value="C:TRAMP complex"/>
    <property type="evidence" value="ECO:0007669"/>
    <property type="project" value="TreeGrafter"/>
</dbReference>
<evidence type="ECO:0000256" key="3">
    <source>
        <dbReference type="ARBA" id="ARBA00022723"/>
    </source>
</evidence>
<evidence type="ECO:0000256" key="4">
    <source>
        <dbReference type="ARBA" id="ARBA00022842"/>
    </source>
</evidence>
<keyword evidence="5" id="KW-0175">Coiled coil</keyword>
<dbReference type="GO" id="GO:0010605">
    <property type="term" value="P:negative regulation of macromolecule metabolic process"/>
    <property type="evidence" value="ECO:0007669"/>
    <property type="project" value="UniProtKB-ARBA"/>
</dbReference>
<dbReference type="Gene3D" id="1.10.1410.10">
    <property type="match status" value="1"/>
</dbReference>
<dbReference type="GO" id="GO:0043634">
    <property type="term" value="P:polyadenylation-dependent ncRNA catabolic process"/>
    <property type="evidence" value="ECO:0007669"/>
    <property type="project" value="TreeGrafter"/>
</dbReference>
<dbReference type="GO" id="GO:1990817">
    <property type="term" value="F:poly(A) RNA polymerase activity"/>
    <property type="evidence" value="ECO:0007669"/>
    <property type="project" value="UniProtKB-EC"/>
</dbReference>
<dbReference type="Pfam" id="PF22600">
    <property type="entry name" value="MTPAP-like_central"/>
    <property type="match status" value="1"/>
</dbReference>
<protein>
    <recommendedName>
        <fullName evidence="2">polynucleotide adenylyltransferase</fullName>
        <ecNumber evidence="2">2.7.7.19</ecNumber>
    </recommendedName>
</protein>
<keyword evidence="3" id="KW-0479">Metal-binding</keyword>
<dbReference type="PANTHER" id="PTHR23092:SF15">
    <property type="entry name" value="INACTIVE NON-CANONICAL POLY(A) RNA POLYMERASE PROTEIN TRF4-2-RELATED"/>
    <property type="match status" value="1"/>
</dbReference>
<dbReference type="InterPro" id="IPR043519">
    <property type="entry name" value="NT_sf"/>
</dbReference>
<organism evidence="9 10">
    <name type="scientific">Lasiodiplodia hormozganensis</name>
    <dbReference type="NCBI Taxonomy" id="869390"/>
    <lineage>
        <taxon>Eukaryota</taxon>
        <taxon>Fungi</taxon>
        <taxon>Dikarya</taxon>
        <taxon>Ascomycota</taxon>
        <taxon>Pezizomycotina</taxon>
        <taxon>Dothideomycetes</taxon>
        <taxon>Dothideomycetes incertae sedis</taxon>
        <taxon>Botryosphaeriales</taxon>
        <taxon>Botryosphaeriaceae</taxon>
        <taxon>Lasiodiplodia</taxon>
    </lineage>
</organism>
<keyword evidence="10" id="KW-1185">Reference proteome</keyword>
<dbReference type="InterPro" id="IPR054708">
    <property type="entry name" value="MTPAP-like_central"/>
</dbReference>
<feature type="coiled-coil region" evidence="5">
    <location>
        <begin position="578"/>
        <end position="607"/>
    </location>
</feature>